<feature type="region of interest" description="Disordered" evidence="1">
    <location>
        <begin position="1"/>
        <end position="80"/>
    </location>
</feature>
<dbReference type="EMBL" id="JAGKQH010000011">
    <property type="protein sequence ID" value="KAG6588779.1"/>
    <property type="molecule type" value="Genomic_DNA"/>
</dbReference>
<sequence length="80" mass="9090">MLLTSRDGGAARALSATRPSVFAEPVCGSRQKNTGPAIRRPQLQGDRKREKERVTDEQLRRRGRRGRARDAYDEHVSRQC</sequence>
<feature type="compositionally biased region" description="Basic and acidic residues" evidence="1">
    <location>
        <begin position="68"/>
        <end position="80"/>
    </location>
</feature>
<accession>A0AAV6MXP4</accession>
<keyword evidence="3" id="KW-1185">Reference proteome</keyword>
<evidence type="ECO:0000256" key="1">
    <source>
        <dbReference type="SAM" id="MobiDB-lite"/>
    </source>
</evidence>
<dbReference type="AlphaFoldDB" id="A0AAV6MXP4"/>
<evidence type="ECO:0000313" key="3">
    <source>
        <dbReference type="Proteomes" id="UP000685013"/>
    </source>
</evidence>
<reference evidence="2 3" key="1">
    <citation type="journal article" date="2021" name="Hortic Res">
        <title>The domestication of Cucurbita argyrosperma as revealed by the genome of its wild relative.</title>
        <authorList>
            <person name="Barrera-Redondo J."/>
            <person name="Sanchez-de la Vega G."/>
            <person name="Aguirre-Liguori J.A."/>
            <person name="Castellanos-Morales G."/>
            <person name="Gutierrez-Guerrero Y.T."/>
            <person name="Aguirre-Dugua X."/>
            <person name="Aguirre-Planter E."/>
            <person name="Tenaillon M.I."/>
            <person name="Lira-Saade R."/>
            <person name="Eguiarte L.E."/>
        </authorList>
    </citation>
    <scope>NUCLEOTIDE SEQUENCE [LARGE SCALE GENOMIC DNA]</scope>
    <source>
        <strain evidence="2">JBR-2021</strain>
    </source>
</reference>
<evidence type="ECO:0000313" key="2">
    <source>
        <dbReference type="EMBL" id="KAG6588779.1"/>
    </source>
</evidence>
<proteinExistence type="predicted"/>
<feature type="non-terminal residue" evidence="2">
    <location>
        <position position="1"/>
    </location>
</feature>
<gene>
    <name evidence="2" type="ORF">SDJN03_17344</name>
</gene>
<dbReference type="Proteomes" id="UP000685013">
    <property type="component" value="Chromosome 11"/>
</dbReference>
<protein>
    <submittedName>
        <fullName evidence="2">Uncharacterized protein</fullName>
    </submittedName>
</protein>
<organism evidence="2 3">
    <name type="scientific">Cucurbita argyrosperma subsp. sororia</name>
    <dbReference type="NCBI Taxonomy" id="37648"/>
    <lineage>
        <taxon>Eukaryota</taxon>
        <taxon>Viridiplantae</taxon>
        <taxon>Streptophyta</taxon>
        <taxon>Embryophyta</taxon>
        <taxon>Tracheophyta</taxon>
        <taxon>Spermatophyta</taxon>
        <taxon>Magnoliopsida</taxon>
        <taxon>eudicotyledons</taxon>
        <taxon>Gunneridae</taxon>
        <taxon>Pentapetalae</taxon>
        <taxon>rosids</taxon>
        <taxon>fabids</taxon>
        <taxon>Cucurbitales</taxon>
        <taxon>Cucurbitaceae</taxon>
        <taxon>Cucurbiteae</taxon>
        <taxon>Cucurbita</taxon>
    </lineage>
</organism>
<comment type="caution">
    <text evidence="2">The sequence shown here is derived from an EMBL/GenBank/DDBJ whole genome shotgun (WGS) entry which is preliminary data.</text>
</comment>
<name>A0AAV6MXP4_9ROSI</name>
<feature type="compositionally biased region" description="Basic and acidic residues" evidence="1">
    <location>
        <begin position="45"/>
        <end position="60"/>
    </location>
</feature>